<feature type="region of interest" description="Disordered" evidence="1">
    <location>
        <begin position="1"/>
        <end position="67"/>
    </location>
</feature>
<reference evidence="2 3" key="1">
    <citation type="journal article" date="2013" name="Genome Biol.">
        <title>The genome sequence of the most widely cultivated cacao type and its use to identify candidate genes regulating pod color.</title>
        <authorList>
            <person name="Motamayor J.C."/>
            <person name="Mockaitis K."/>
            <person name="Schmutz J."/>
            <person name="Haiminen N."/>
            <person name="Iii D.L."/>
            <person name="Cornejo O."/>
            <person name="Findley S.D."/>
            <person name="Zheng P."/>
            <person name="Utro F."/>
            <person name="Royaert S."/>
            <person name="Saski C."/>
            <person name="Jenkins J."/>
            <person name="Podicheti R."/>
            <person name="Zhao M."/>
            <person name="Scheffler B.E."/>
            <person name="Stack J.C."/>
            <person name="Feltus F.A."/>
            <person name="Mustiga G.M."/>
            <person name="Amores F."/>
            <person name="Phillips W."/>
            <person name="Marelli J.P."/>
            <person name="May G.D."/>
            <person name="Shapiro H."/>
            <person name="Ma J."/>
            <person name="Bustamante C.D."/>
            <person name="Schnell R.J."/>
            <person name="Main D."/>
            <person name="Gilbert D."/>
            <person name="Parida L."/>
            <person name="Kuhn D.N."/>
        </authorList>
    </citation>
    <scope>NUCLEOTIDE SEQUENCE [LARGE SCALE GENOMIC DNA]</scope>
    <source>
        <strain evidence="3">cv. Matina 1-6</strain>
    </source>
</reference>
<evidence type="ECO:0000313" key="3">
    <source>
        <dbReference type="Proteomes" id="UP000026915"/>
    </source>
</evidence>
<gene>
    <name evidence="2" type="ORF">TCM_042575</name>
</gene>
<evidence type="ECO:0000313" key="2">
    <source>
        <dbReference type="EMBL" id="EOY17871.1"/>
    </source>
</evidence>
<name>A0A061FL98_THECC</name>
<keyword evidence="3" id="KW-1185">Reference proteome</keyword>
<dbReference type="EMBL" id="CM001888">
    <property type="protein sequence ID" value="EOY17871.1"/>
    <property type="molecule type" value="Genomic_DNA"/>
</dbReference>
<sequence>MTSGSLNTQNHAVTKLQVQQKNPRKNKARTHQRLKSRPILGVEPFPYQESRSYNSSRPTTQTATTKR</sequence>
<accession>A0A061FL98</accession>
<dbReference type="InParanoid" id="A0A061FL98"/>
<feature type="compositionally biased region" description="Polar residues" evidence="1">
    <location>
        <begin position="49"/>
        <end position="67"/>
    </location>
</feature>
<organism evidence="2 3">
    <name type="scientific">Theobroma cacao</name>
    <name type="common">Cacao</name>
    <name type="synonym">Cocoa</name>
    <dbReference type="NCBI Taxonomy" id="3641"/>
    <lineage>
        <taxon>Eukaryota</taxon>
        <taxon>Viridiplantae</taxon>
        <taxon>Streptophyta</taxon>
        <taxon>Embryophyta</taxon>
        <taxon>Tracheophyta</taxon>
        <taxon>Spermatophyta</taxon>
        <taxon>Magnoliopsida</taxon>
        <taxon>eudicotyledons</taxon>
        <taxon>Gunneridae</taxon>
        <taxon>Pentapetalae</taxon>
        <taxon>rosids</taxon>
        <taxon>malvids</taxon>
        <taxon>Malvales</taxon>
        <taxon>Malvaceae</taxon>
        <taxon>Byttnerioideae</taxon>
        <taxon>Theobroma</taxon>
    </lineage>
</organism>
<proteinExistence type="predicted"/>
<feature type="compositionally biased region" description="Basic residues" evidence="1">
    <location>
        <begin position="22"/>
        <end position="36"/>
    </location>
</feature>
<dbReference type="Gramene" id="EOY17871">
    <property type="protein sequence ID" value="EOY17871"/>
    <property type="gene ID" value="TCM_042575"/>
</dbReference>
<dbReference type="Proteomes" id="UP000026915">
    <property type="component" value="Chromosome 10"/>
</dbReference>
<dbReference type="AlphaFoldDB" id="A0A061FL98"/>
<dbReference type="HOGENOM" id="CLU_2817579_0_0_1"/>
<protein>
    <submittedName>
        <fullName evidence="2">Uncharacterized protein</fullName>
    </submittedName>
</protein>
<feature type="compositionally biased region" description="Polar residues" evidence="1">
    <location>
        <begin position="1"/>
        <end position="21"/>
    </location>
</feature>
<evidence type="ECO:0000256" key="1">
    <source>
        <dbReference type="SAM" id="MobiDB-lite"/>
    </source>
</evidence>